<dbReference type="EMBL" id="JAPEUY010000001">
    <property type="protein sequence ID" value="KAJ4377793.1"/>
    <property type="molecule type" value="Genomic_DNA"/>
</dbReference>
<evidence type="ECO:0000313" key="3">
    <source>
        <dbReference type="Proteomes" id="UP001140560"/>
    </source>
</evidence>
<dbReference type="OrthoDB" id="4160836at2759"/>
<accession>A0A9W8YHU4</accession>
<comment type="caution">
    <text evidence="2">The sequence shown here is derived from an EMBL/GenBank/DDBJ whole genome shotgun (WGS) entry which is preliminary data.</text>
</comment>
<evidence type="ECO:0000313" key="2">
    <source>
        <dbReference type="EMBL" id="KAJ4377793.1"/>
    </source>
</evidence>
<feature type="compositionally biased region" description="Polar residues" evidence="1">
    <location>
        <begin position="26"/>
        <end position="50"/>
    </location>
</feature>
<dbReference type="AlphaFoldDB" id="A0A9W8YHU4"/>
<name>A0A9W8YHU4_9PLEO</name>
<sequence>MKLSGDVILRRISEVPAKVATNAETATTRADASISTTPSHQQSVCASLNLNMDEPARKRRKTNSPEERERQSSPLRKPPRRPSFASPTKASLARSYPNLLRPNSAGGEASRPTSRGDLLARGKQARAFVLGQTDTQQEANPEAIEEMEGDTTAAAQESLSKLQNVTPRARKLVKHRSAATHNRPVDEDDADLPTTPSQRGLEEQDGPRRGILFSSPSKRPPRIKDPVKQSPLRPGAPPVQNDPIARSVEVGQGEKGIQAQKMSPPDPEVATRKQEKARLQRELEDLESQMSRCTEEIAKEQKRAPEEALRSTERMDLIAADSNKEQPASVSSLLCSFLPFSTMSIPRPRSQRQEKPIPSHRPVDLADPLPYLEMFTSLRISTQLSPARSKVSPSSQRVQQKHTISIVGPQKLLTAQVLVIIDTSASEISEMQILRLSPWAQRELGAFIHEKSKARDLGNACWAIESYWGLAQKRAQYWHKMESAFARLIAGRTNDDTENVRPQTKAATSRMSRKDLSRHLGRDTLVLQDKHVLLKIKWRISFDWTGEAGSEISVETAVPQVWQEADTAASFKKIPETFATLLKGKGAYEATRIMVALLFAQ</sequence>
<keyword evidence="3" id="KW-1185">Reference proteome</keyword>
<feature type="region of interest" description="Disordered" evidence="1">
    <location>
        <begin position="161"/>
        <end position="272"/>
    </location>
</feature>
<reference evidence="2" key="1">
    <citation type="submission" date="2022-10" db="EMBL/GenBank/DDBJ databases">
        <title>Tapping the CABI collections for fungal endophytes: first genome assemblies for Collariella, Neodidymelliopsis, Ascochyta clinopodiicola, Didymella pomorum, Didymosphaeria variabile, Neocosmospora piperis and Neocucurbitaria cava.</title>
        <authorList>
            <person name="Hill R."/>
        </authorList>
    </citation>
    <scope>NUCLEOTIDE SEQUENCE</scope>
    <source>
        <strain evidence="2">IMI 356814</strain>
    </source>
</reference>
<gene>
    <name evidence="2" type="ORF">N0V83_000623</name>
</gene>
<protein>
    <submittedName>
        <fullName evidence="2">Uncharacterized protein</fullName>
    </submittedName>
</protein>
<organism evidence="2 3">
    <name type="scientific">Neocucurbitaria cava</name>
    <dbReference type="NCBI Taxonomy" id="798079"/>
    <lineage>
        <taxon>Eukaryota</taxon>
        <taxon>Fungi</taxon>
        <taxon>Dikarya</taxon>
        <taxon>Ascomycota</taxon>
        <taxon>Pezizomycotina</taxon>
        <taxon>Dothideomycetes</taxon>
        <taxon>Pleosporomycetidae</taxon>
        <taxon>Pleosporales</taxon>
        <taxon>Pleosporineae</taxon>
        <taxon>Cucurbitariaceae</taxon>
        <taxon>Neocucurbitaria</taxon>
    </lineage>
</organism>
<feature type="compositionally biased region" description="Basic residues" evidence="1">
    <location>
        <begin position="168"/>
        <end position="178"/>
    </location>
</feature>
<evidence type="ECO:0000256" key="1">
    <source>
        <dbReference type="SAM" id="MobiDB-lite"/>
    </source>
</evidence>
<feature type="region of interest" description="Disordered" evidence="1">
    <location>
        <begin position="26"/>
        <end position="115"/>
    </location>
</feature>
<dbReference type="Proteomes" id="UP001140560">
    <property type="component" value="Unassembled WGS sequence"/>
</dbReference>
<proteinExistence type="predicted"/>